<name>A0AAV9NZM0_9PEZI</name>
<gene>
    <name evidence="1" type="ORF">LTR77_010083</name>
</gene>
<dbReference type="RefSeq" id="XP_064654680.1">
    <property type="nucleotide sequence ID" value="XM_064807307.1"/>
</dbReference>
<reference evidence="1 2" key="1">
    <citation type="submission" date="2023-08" db="EMBL/GenBank/DDBJ databases">
        <title>Black Yeasts Isolated from many extreme environments.</title>
        <authorList>
            <person name="Coleine C."/>
            <person name="Stajich J.E."/>
            <person name="Selbmann L."/>
        </authorList>
    </citation>
    <scope>NUCLEOTIDE SEQUENCE [LARGE SCALE GENOMIC DNA]</scope>
    <source>
        <strain evidence="1 2">CCFEE 5935</strain>
    </source>
</reference>
<dbReference type="Proteomes" id="UP001337655">
    <property type="component" value="Unassembled WGS sequence"/>
</dbReference>
<keyword evidence="2" id="KW-1185">Reference proteome</keyword>
<accession>A0AAV9NZM0</accession>
<comment type="caution">
    <text evidence="1">The sequence shown here is derived from an EMBL/GenBank/DDBJ whole genome shotgun (WGS) entry which is preliminary data.</text>
</comment>
<sequence>MPSIFGPEDIAALIAAFPPPLPTKDQPSLVRSTSGDKLLDSRHVQQQFRSLLESENQRIKLSDLPGRLGVKDYTWLLDDELVHYSKNRSSIVPQSEIKKITEDLRERVKTEFVLLERFSSSATISYDSLYVLARPLRLITGASERHQMYAGSEALVAETDEKIKQAASGAEVEKVDLTALLPDLPSPVLLELAKRALGGADGQVVQESAGSKVAFIPATYEKLSQDKQAAEFDARAKDLLTLLETDGFYEGPSGEYSEGDQAQMWCAERYPDTSFVKVLVGDKRVVILKPSLDLALEEMKMSAAEVVKNDSAMKHRTLDTTVQEALIEKSNNSPLAELILRAEYKKQIERALQDSIQQRERSSFEQLLQTRVLAPLQLYIVGTESIKDPDLRQRIDDRVADHFRKDVLETFDQDIRERGLLKQDNRRAKDLDRTLKSRDLAKTLVELNASILAFAKKQKISQPGQGQVAGVKRAHLDQKAQAISKMTRPSDLLQNVIWILLACKSDGLFMSSGKDTSRMIKQYRLVGDGEIASKLEGWRDLLKKDECGDGEMREMRETAVTAVDDIDWEDAD</sequence>
<evidence type="ECO:0000313" key="1">
    <source>
        <dbReference type="EMBL" id="KAK5164387.1"/>
    </source>
</evidence>
<organism evidence="1 2">
    <name type="scientific">Saxophila tyrrhenica</name>
    <dbReference type="NCBI Taxonomy" id="1690608"/>
    <lineage>
        <taxon>Eukaryota</taxon>
        <taxon>Fungi</taxon>
        <taxon>Dikarya</taxon>
        <taxon>Ascomycota</taxon>
        <taxon>Pezizomycotina</taxon>
        <taxon>Dothideomycetes</taxon>
        <taxon>Dothideomycetidae</taxon>
        <taxon>Mycosphaerellales</taxon>
        <taxon>Extremaceae</taxon>
        <taxon>Saxophila</taxon>
    </lineage>
</organism>
<evidence type="ECO:0000313" key="2">
    <source>
        <dbReference type="Proteomes" id="UP001337655"/>
    </source>
</evidence>
<dbReference type="GeneID" id="89931413"/>
<dbReference type="AlphaFoldDB" id="A0AAV9NZM0"/>
<protein>
    <submittedName>
        <fullName evidence="1">Uncharacterized protein</fullName>
    </submittedName>
</protein>
<proteinExistence type="predicted"/>
<dbReference type="EMBL" id="JAVRRT010000020">
    <property type="protein sequence ID" value="KAK5164387.1"/>
    <property type="molecule type" value="Genomic_DNA"/>
</dbReference>